<feature type="domain" description="Reverse transcriptase" evidence="1">
    <location>
        <begin position="1"/>
        <end position="163"/>
    </location>
</feature>
<reference evidence="2" key="1">
    <citation type="submission" date="2018-02" db="EMBL/GenBank/DDBJ databases">
        <authorList>
            <person name="Cohen D.B."/>
            <person name="Kent A.D."/>
        </authorList>
    </citation>
    <scope>NUCLEOTIDE SEQUENCE</scope>
</reference>
<accession>A0A2N9FEZ8</accession>
<proteinExistence type="predicted"/>
<organism evidence="2">
    <name type="scientific">Fagus sylvatica</name>
    <name type="common">Beechnut</name>
    <dbReference type="NCBI Taxonomy" id="28930"/>
    <lineage>
        <taxon>Eukaryota</taxon>
        <taxon>Viridiplantae</taxon>
        <taxon>Streptophyta</taxon>
        <taxon>Embryophyta</taxon>
        <taxon>Tracheophyta</taxon>
        <taxon>Spermatophyta</taxon>
        <taxon>Magnoliopsida</taxon>
        <taxon>eudicotyledons</taxon>
        <taxon>Gunneridae</taxon>
        <taxon>Pentapetalae</taxon>
        <taxon>rosids</taxon>
        <taxon>fabids</taxon>
        <taxon>Fagales</taxon>
        <taxon>Fagaceae</taxon>
        <taxon>Fagus</taxon>
    </lineage>
</organism>
<sequence>MLRRCGFNRRWRQWIYMCISTTRFSILVNGTPCGFFASSRGLRQGDPLSPLLFIIVMEALSRLLARAHDGGYISRFDVGRVNHISISHLLFADDTLILCGAARDQLCHLKSVFVWFQASSGLKINLGKSELVPVGSVPDVEELAVVLGCKVGTLPMSYLGLPLGSLFKDKTIWNGIVEKLELRLAGWKRMYAREKEALWRKIVDLKYGGLWGGWCSNSVLDPYGKSLWKHIRKGWPTFAKNVSFKVGDGTHIKFWQHQWCGETTLKSRFPELYQLDWELESVAEFLDVIYTVVPTQGALDIIHWKHSSQKEFSVSSFYKCPLSPAKRDFP</sequence>
<evidence type="ECO:0000259" key="1">
    <source>
        <dbReference type="PROSITE" id="PS50878"/>
    </source>
</evidence>
<dbReference type="Pfam" id="PF00078">
    <property type="entry name" value="RVT_1"/>
    <property type="match status" value="1"/>
</dbReference>
<gene>
    <name evidence="2" type="ORF">FSB_LOCUS13226</name>
</gene>
<protein>
    <recommendedName>
        <fullName evidence="1">Reverse transcriptase domain-containing protein</fullName>
    </recommendedName>
</protein>
<dbReference type="EMBL" id="OIVN01000777">
    <property type="protein sequence ID" value="SPC85344.1"/>
    <property type="molecule type" value="Genomic_DNA"/>
</dbReference>
<dbReference type="PANTHER" id="PTHR33116">
    <property type="entry name" value="REVERSE TRANSCRIPTASE ZINC-BINDING DOMAIN-CONTAINING PROTEIN-RELATED-RELATED"/>
    <property type="match status" value="1"/>
</dbReference>
<evidence type="ECO:0000313" key="2">
    <source>
        <dbReference type="EMBL" id="SPC85344.1"/>
    </source>
</evidence>
<dbReference type="InterPro" id="IPR043502">
    <property type="entry name" value="DNA/RNA_pol_sf"/>
</dbReference>
<dbReference type="PANTHER" id="PTHR33116:SF78">
    <property type="entry name" value="OS12G0587133 PROTEIN"/>
    <property type="match status" value="1"/>
</dbReference>
<dbReference type="AlphaFoldDB" id="A0A2N9FEZ8"/>
<dbReference type="InterPro" id="IPR000477">
    <property type="entry name" value="RT_dom"/>
</dbReference>
<name>A0A2N9FEZ8_FAGSY</name>
<dbReference type="PROSITE" id="PS50878">
    <property type="entry name" value="RT_POL"/>
    <property type="match status" value="1"/>
</dbReference>
<dbReference type="SUPFAM" id="SSF56672">
    <property type="entry name" value="DNA/RNA polymerases"/>
    <property type="match status" value="1"/>
</dbReference>